<dbReference type="Proteomes" id="UP001266305">
    <property type="component" value="Unassembled WGS sequence"/>
</dbReference>
<accession>A0ABQ9VG94</accession>
<evidence type="ECO:0000313" key="2">
    <source>
        <dbReference type="Proteomes" id="UP001266305"/>
    </source>
</evidence>
<reference evidence="1 2" key="1">
    <citation type="submission" date="2023-05" db="EMBL/GenBank/DDBJ databases">
        <title>B98-5 Cell Line De Novo Hybrid Assembly: An Optical Mapping Approach.</title>
        <authorList>
            <person name="Kananen K."/>
            <person name="Auerbach J.A."/>
            <person name="Kautto E."/>
            <person name="Blachly J.S."/>
        </authorList>
    </citation>
    <scope>NUCLEOTIDE SEQUENCE [LARGE SCALE GENOMIC DNA]</scope>
    <source>
        <strain evidence="1">B95-8</strain>
        <tissue evidence="1">Cell line</tissue>
    </source>
</reference>
<gene>
    <name evidence="1" type="ORF">P7K49_013544</name>
</gene>
<organism evidence="1 2">
    <name type="scientific">Saguinus oedipus</name>
    <name type="common">Cotton-top tamarin</name>
    <name type="synonym">Oedipomidas oedipus</name>
    <dbReference type="NCBI Taxonomy" id="9490"/>
    <lineage>
        <taxon>Eukaryota</taxon>
        <taxon>Metazoa</taxon>
        <taxon>Chordata</taxon>
        <taxon>Craniata</taxon>
        <taxon>Vertebrata</taxon>
        <taxon>Euteleostomi</taxon>
        <taxon>Mammalia</taxon>
        <taxon>Eutheria</taxon>
        <taxon>Euarchontoglires</taxon>
        <taxon>Primates</taxon>
        <taxon>Haplorrhini</taxon>
        <taxon>Platyrrhini</taxon>
        <taxon>Cebidae</taxon>
        <taxon>Callitrichinae</taxon>
        <taxon>Saguinus</taxon>
    </lineage>
</organism>
<keyword evidence="2" id="KW-1185">Reference proteome</keyword>
<dbReference type="EMBL" id="JASSZA010000006">
    <property type="protein sequence ID" value="KAK2108379.1"/>
    <property type="molecule type" value="Genomic_DNA"/>
</dbReference>
<protein>
    <submittedName>
        <fullName evidence="1">Uncharacterized protein</fullName>
    </submittedName>
</protein>
<sequence>MCSARKVSHIMDLQNICRLVPLPAAGNMGNKLPPSRGWMTSSKHQSVEEPVQFTLHEELPCRGDGKTAALATRVVLATPGAPPLEIFWSVSDKNSSEMF</sequence>
<comment type="caution">
    <text evidence="1">The sequence shown here is derived from an EMBL/GenBank/DDBJ whole genome shotgun (WGS) entry which is preliminary data.</text>
</comment>
<evidence type="ECO:0000313" key="1">
    <source>
        <dbReference type="EMBL" id="KAK2108379.1"/>
    </source>
</evidence>
<name>A0ABQ9VG94_SAGOE</name>
<proteinExistence type="predicted"/>